<feature type="transmembrane region" description="Helical" evidence="7">
    <location>
        <begin position="59"/>
        <end position="80"/>
    </location>
</feature>
<dbReference type="PANTHER" id="PTHR34582:SF2">
    <property type="entry name" value="UPF0702 TRANSMEMBRANE PROTEIN YDFR"/>
    <property type="match status" value="1"/>
</dbReference>
<evidence type="ECO:0000256" key="5">
    <source>
        <dbReference type="ARBA" id="ARBA00022989"/>
    </source>
</evidence>
<keyword evidence="5 7" id="KW-1133">Transmembrane helix</keyword>
<evidence type="ECO:0000256" key="6">
    <source>
        <dbReference type="ARBA" id="ARBA00023136"/>
    </source>
</evidence>
<evidence type="ECO:0000256" key="2">
    <source>
        <dbReference type="ARBA" id="ARBA00006448"/>
    </source>
</evidence>
<dbReference type="InterPro" id="IPR007353">
    <property type="entry name" value="DUF421"/>
</dbReference>
<dbReference type="PANTHER" id="PTHR34582">
    <property type="entry name" value="UPF0702 TRANSMEMBRANE PROTEIN YCAP"/>
    <property type="match status" value="1"/>
</dbReference>
<evidence type="ECO:0000256" key="7">
    <source>
        <dbReference type="SAM" id="Phobius"/>
    </source>
</evidence>
<organism evidence="9 10">
    <name type="scientific">Xanthocytophaga flava</name>
    <dbReference type="NCBI Taxonomy" id="3048013"/>
    <lineage>
        <taxon>Bacteria</taxon>
        <taxon>Pseudomonadati</taxon>
        <taxon>Bacteroidota</taxon>
        <taxon>Cytophagia</taxon>
        <taxon>Cytophagales</taxon>
        <taxon>Rhodocytophagaceae</taxon>
        <taxon>Xanthocytophaga</taxon>
    </lineage>
</organism>
<dbReference type="InterPro" id="IPR023090">
    <property type="entry name" value="UPF0702_alpha/beta_dom_sf"/>
</dbReference>
<dbReference type="EMBL" id="JASJOS010000001">
    <property type="protein sequence ID" value="MDJ1479425.1"/>
    <property type="molecule type" value="Genomic_DNA"/>
</dbReference>
<name>A0AAE3QLS3_9BACT</name>
<evidence type="ECO:0000256" key="4">
    <source>
        <dbReference type="ARBA" id="ARBA00022692"/>
    </source>
</evidence>
<dbReference type="RefSeq" id="WP_313975590.1">
    <property type="nucleotide sequence ID" value="NZ_JASJOS010000001.1"/>
</dbReference>
<keyword evidence="3" id="KW-1003">Cell membrane</keyword>
<comment type="similarity">
    <text evidence="2">Belongs to the UPF0702 family.</text>
</comment>
<dbReference type="Gene3D" id="3.30.240.20">
    <property type="entry name" value="bsu07140 like domains"/>
    <property type="match status" value="1"/>
</dbReference>
<protein>
    <submittedName>
        <fullName evidence="9">DUF421 domain-containing protein</fullName>
    </submittedName>
</protein>
<evidence type="ECO:0000313" key="9">
    <source>
        <dbReference type="EMBL" id="MDJ1479425.1"/>
    </source>
</evidence>
<feature type="domain" description="YetF C-terminal" evidence="8">
    <location>
        <begin position="82"/>
        <end position="151"/>
    </location>
</feature>
<sequence>MADLLPIVWQSLAVYLFIILAIRLFGKTELAQLSVVDLVFILLISNAVQNAMVGSNNSLSGGLVAAGTLFIANFVLKFILFRFRSVSKFVEGESIMLVYNGQVKKQNLQKAHLTLDELEAAAREHGVSSLAEVNLAVLEVDGNISILSDNFKHQSRRKRKHNTFNQMS</sequence>
<gene>
    <name evidence="9" type="ORF">QNI16_02945</name>
</gene>
<dbReference type="GO" id="GO:0005886">
    <property type="term" value="C:plasma membrane"/>
    <property type="evidence" value="ECO:0007669"/>
    <property type="project" value="UniProtKB-SubCell"/>
</dbReference>
<feature type="transmembrane region" description="Helical" evidence="7">
    <location>
        <begin position="33"/>
        <end position="53"/>
    </location>
</feature>
<evidence type="ECO:0000256" key="3">
    <source>
        <dbReference type="ARBA" id="ARBA00022475"/>
    </source>
</evidence>
<keyword evidence="4 7" id="KW-0812">Transmembrane</keyword>
<keyword evidence="6 7" id="KW-0472">Membrane</keyword>
<proteinExistence type="inferred from homology"/>
<feature type="transmembrane region" description="Helical" evidence="7">
    <location>
        <begin position="6"/>
        <end position="26"/>
    </location>
</feature>
<evidence type="ECO:0000256" key="1">
    <source>
        <dbReference type="ARBA" id="ARBA00004651"/>
    </source>
</evidence>
<reference evidence="9" key="1">
    <citation type="submission" date="2023-05" db="EMBL/GenBank/DDBJ databases">
        <authorList>
            <person name="Zhang X."/>
        </authorList>
    </citation>
    <scope>NUCLEOTIDE SEQUENCE</scope>
    <source>
        <strain evidence="9">YF14B1</strain>
    </source>
</reference>
<dbReference type="Proteomes" id="UP001241110">
    <property type="component" value="Unassembled WGS sequence"/>
</dbReference>
<comment type="caution">
    <text evidence="9">The sequence shown here is derived from an EMBL/GenBank/DDBJ whole genome shotgun (WGS) entry which is preliminary data.</text>
</comment>
<evidence type="ECO:0000313" key="10">
    <source>
        <dbReference type="Proteomes" id="UP001241110"/>
    </source>
</evidence>
<evidence type="ECO:0000259" key="8">
    <source>
        <dbReference type="Pfam" id="PF04239"/>
    </source>
</evidence>
<comment type="subcellular location">
    <subcellularLocation>
        <location evidence="1">Cell membrane</location>
        <topology evidence="1">Multi-pass membrane protein</topology>
    </subcellularLocation>
</comment>
<accession>A0AAE3QLS3</accession>
<dbReference type="Pfam" id="PF04239">
    <property type="entry name" value="DUF421"/>
    <property type="match status" value="1"/>
</dbReference>
<dbReference type="AlphaFoldDB" id="A0AAE3QLS3"/>